<reference evidence="4" key="1">
    <citation type="submission" date="2024-02" db="UniProtKB">
        <authorList>
            <consortium name="WormBaseParasite"/>
        </authorList>
    </citation>
    <scope>IDENTIFICATION</scope>
</reference>
<dbReference type="GO" id="GO:0005737">
    <property type="term" value="C:cytoplasm"/>
    <property type="evidence" value="ECO:0007669"/>
    <property type="project" value="TreeGrafter"/>
</dbReference>
<proteinExistence type="predicted"/>
<dbReference type="InterPro" id="IPR019134">
    <property type="entry name" value="Cactin_C"/>
</dbReference>
<dbReference type="WBParaSite" id="MBELARI_LOCUS19968">
    <property type="protein sequence ID" value="MBELARI_LOCUS19968"/>
    <property type="gene ID" value="MBELARI_LOCUS19968"/>
</dbReference>
<name>A0AAF3F0G4_9BILA</name>
<feature type="domain" description="Splicing factor Cactin C-terminal" evidence="2">
    <location>
        <begin position="184"/>
        <end position="308"/>
    </location>
</feature>
<dbReference type="PANTHER" id="PTHR21737:SF4">
    <property type="entry name" value="SPLICING FACTOR CACTIN"/>
    <property type="match status" value="1"/>
</dbReference>
<feature type="compositionally biased region" description="Basic and acidic residues" evidence="1">
    <location>
        <begin position="41"/>
        <end position="50"/>
    </location>
</feature>
<dbReference type="Pfam" id="PF09732">
    <property type="entry name" value="CactinC_cactus"/>
    <property type="match status" value="1"/>
</dbReference>
<protein>
    <recommendedName>
        <fullName evidence="2">Splicing factor Cactin C-terminal domain-containing protein</fullName>
    </recommendedName>
</protein>
<dbReference type="GO" id="GO:0005681">
    <property type="term" value="C:spliceosomal complex"/>
    <property type="evidence" value="ECO:0007669"/>
    <property type="project" value="TreeGrafter"/>
</dbReference>
<sequence>MSRLRLRDLHKRMLELKLKRIKENMKDEDEEMPEIKPYSKTVHEERERSRSRSLSPGTSAHEKWNRPKVNLGSLEDPDLDEQEKEAKWKQLLPDELEEATVELYERGGYSPTYGDPDDAMPGIEVLNEDDDKAKLISRRESQRKKPEGMSESESEMMAMARKGMDKDEGTFSVEVPIEAQKHLWSDKYRPRKPRYLNRVQTGFEWNKYNQTHYDMDNPPPKVVQGYKFNVFYPDLLDITQTPSFKIFLDPNDNDFATIRFHTGPPYEDIAFKIVNREWDLLHKNGYKCQFQQGVFQLWFMFKKYRYRR</sequence>
<accession>A0AAF3F0G4</accession>
<dbReference type="SMART" id="SM01050">
    <property type="entry name" value="CactinC_cactus"/>
    <property type="match status" value="1"/>
</dbReference>
<evidence type="ECO:0000313" key="3">
    <source>
        <dbReference type="Proteomes" id="UP000887575"/>
    </source>
</evidence>
<evidence type="ECO:0000256" key="1">
    <source>
        <dbReference type="SAM" id="MobiDB-lite"/>
    </source>
</evidence>
<evidence type="ECO:0000259" key="2">
    <source>
        <dbReference type="Pfam" id="PF09732"/>
    </source>
</evidence>
<dbReference type="PANTHER" id="PTHR21737">
    <property type="entry name" value="POLYGLUTAMINE BINDING PROTEIN 1/MARVEL MEMBRANE-ASSOCIATING DOMAIN CONTAINING 3"/>
    <property type="match status" value="1"/>
</dbReference>
<dbReference type="AlphaFoldDB" id="A0AAF3F0G4"/>
<feature type="region of interest" description="Disordered" evidence="1">
    <location>
        <begin position="22"/>
        <end position="92"/>
    </location>
</feature>
<keyword evidence="3" id="KW-1185">Reference proteome</keyword>
<organism evidence="3 4">
    <name type="scientific">Mesorhabditis belari</name>
    <dbReference type="NCBI Taxonomy" id="2138241"/>
    <lineage>
        <taxon>Eukaryota</taxon>
        <taxon>Metazoa</taxon>
        <taxon>Ecdysozoa</taxon>
        <taxon>Nematoda</taxon>
        <taxon>Chromadorea</taxon>
        <taxon>Rhabditida</taxon>
        <taxon>Rhabditina</taxon>
        <taxon>Rhabditomorpha</taxon>
        <taxon>Rhabditoidea</taxon>
        <taxon>Rhabditidae</taxon>
        <taxon>Mesorhabditinae</taxon>
        <taxon>Mesorhabditis</taxon>
    </lineage>
</organism>
<dbReference type="GO" id="GO:0045292">
    <property type="term" value="P:mRNA cis splicing, via spliceosome"/>
    <property type="evidence" value="ECO:0007669"/>
    <property type="project" value="TreeGrafter"/>
</dbReference>
<evidence type="ECO:0000313" key="4">
    <source>
        <dbReference type="WBParaSite" id="MBELARI_LOCUS19968"/>
    </source>
</evidence>
<dbReference type="Proteomes" id="UP000887575">
    <property type="component" value="Unassembled WGS sequence"/>
</dbReference>